<evidence type="ECO:0000256" key="7">
    <source>
        <dbReference type="RuleBase" id="RU362065"/>
    </source>
</evidence>
<dbReference type="InterPro" id="IPR010930">
    <property type="entry name" value="Flg_bb/hook_C_dom"/>
</dbReference>
<evidence type="ECO:0000256" key="3">
    <source>
        <dbReference type="ARBA" id="ARBA00009677"/>
    </source>
</evidence>
<sequence length="539" mass="59076">MRSTFMGLEASKRGLFTQQSALYTTGHNISNANTPGYSRQRVNMQPTAGYPGIGLNTPQMPGFIGTGVEAGSVQRVRDAFIDKQFRQESNKLGYWESRSKAIEQMEDVLNEPSEFGLQRSMSLFWQSLQDLSRDPENGGSRAVAVDRGVAVAESLNYMDSSLKEIQRNLHNEINVSTKEINSILDQIAGLNKQIKEIEPNGYMPNDLYDARDVLIDELSEYMPVEVSYTKSGGKALDIAEGAVTIKIAGSNPPVELVNGVERVNVKADYAKIKKEPGQDQDVTTQPFQKLIISEQESIVNGPMATIVEDKNSTRGYSELPKTGKLKGIIDSYGYAESKDASEVNAEDVKGLYPDHMRQLDQLARAFAKAFNDQHALGYPKNQTADDTSKDFFTSKDGTPITAATITVNKLIQDDVSLLRASSQNSTEGEEGNGANAKALSDVQHELLPGLGGSSVQMFFEGMIGELGVKGQQAARNEFNAATMMESVTFRRASVMSVSLDEEMTDMIRFQQAYNASARMMTAVDETLDKIINGMGRVGL</sequence>
<dbReference type="EMBL" id="JBHTJF010000043">
    <property type="protein sequence ID" value="MFD0944648.1"/>
    <property type="molecule type" value="Genomic_DNA"/>
</dbReference>
<organism evidence="11 12">
    <name type="scientific">Savagea faecisuis</name>
    <dbReference type="NCBI Taxonomy" id="1274803"/>
    <lineage>
        <taxon>Bacteria</taxon>
        <taxon>Bacillati</taxon>
        <taxon>Bacillota</taxon>
        <taxon>Bacilli</taxon>
        <taxon>Bacillales</taxon>
        <taxon>Caryophanaceae</taxon>
        <taxon>Savagea</taxon>
    </lineage>
</organism>
<evidence type="ECO:0000256" key="1">
    <source>
        <dbReference type="ARBA" id="ARBA00004365"/>
    </source>
</evidence>
<dbReference type="PANTHER" id="PTHR30033:SF1">
    <property type="entry name" value="FLAGELLAR HOOK-ASSOCIATED PROTEIN 1"/>
    <property type="match status" value="1"/>
</dbReference>
<dbReference type="InterPro" id="IPR001444">
    <property type="entry name" value="Flag_bb_rod_N"/>
</dbReference>
<dbReference type="InterPro" id="IPR053927">
    <property type="entry name" value="FlgK_helical"/>
</dbReference>
<proteinExistence type="inferred from homology"/>
<keyword evidence="5 7" id="KW-0964">Secreted</keyword>
<comment type="similarity">
    <text evidence="3 7">Belongs to the flagella basal body rod proteins family.</text>
</comment>
<evidence type="ECO:0000313" key="11">
    <source>
        <dbReference type="EMBL" id="MFD0944648.1"/>
    </source>
</evidence>
<dbReference type="Pfam" id="PF22638">
    <property type="entry name" value="FlgK_D1"/>
    <property type="match status" value="1"/>
</dbReference>
<evidence type="ECO:0000259" key="10">
    <source>
        <dbReference type="Pfam" id="PF22638"/>
    </source>
</evidence>
<comment type="subcellular location">
    <subcellularLocation>
        <location evidence="1 7">Bacterial flagellum</location>
    </subcellularLocation>
    <subcellularLocation>
        <location evidence="2 7">Secreted</location>
    </subcellularLocation>
</comment>
<keyword evidence="11" id="KW-0966">Cell projection</keyword>
<dbReference type="InterPro" id="IPR002371">
    <property type="entry name" value="FlgK"/>
</dbReference>
<keyword evidence="11" id="KW-0282">Flagellum</keyword>
<dbReference type="RefSeq" id="WP_381014354.1">
    <property type="nucleotide sequence ID" value="NZ_JBHTJF010000043.1"/>
</dbReference>
<feature type="domain" description="Flagellar basal-body/hook protein C-terminal" evidence="9">
    <location>
        <begin position="497"/>
        <end position="532"/>
    </location>
</feature>
<evidence type="ECO:0000256" key="5">
    <source>
        <dbReference type="ARBA" id="ARBA00022525"/>
    </source>
</evidence>
<dbReference type="SUPFAM" id="SSF64518">
    <property type="entry name" value="Phase 1 flagellin"/>
    <property type="match status" value="1"/>
</dbReference>
<evidence type="ECO:0000256" key="4">
    <source>
        <dbReference type="ARBA" id="ARBA00016244"/>
    </source>
</evidence>
<evidence type="ECO:0000259" key="8">
    <source>
        <dbReference type="Pfam" id="PF00460"/>
    </source>
</evidence>
<dbReference type="Proteomes" id="UP001596976">
    <property type="component" value="Unassembled WGS sequence"/>
</dbReference>
<protein>
    <recommendedName>
        <fullName evidence="4 7">Flagellar hook-associated protein 1</fullName>
        <shortName evidence="7">HAP1</shortName>
    </recommendedName>
</protein>
<feature type="domain" description="Flagellar basal body rod protein N-terminal" evidence="8">
    <location>
        <begin position="11"/>
        <end position="37"/>
    </location>
</feature>
<reference evidence="12" key="1">
    <citation type="journal article" date="2019" name="Int. J. Syst. Evol. Microbiol.">
        <title>The Global Catalogue of Microorganisms (GCM) 10K type strain sequencing project: providing services to taxonomists for standard genome sequencing and annotation.</title>
        <authorList>
            <consortium name="The Broad Institute Genomics Platform"/>
            <consortium name="The Broad Institute Genome Sequencing Center for Infectious Disease"/>
            <person name="Wu L."/>
            <person name="Ma J."/>
        </authorList>
    </citation>
    <scope>NUCLEOTIDE SEQUENCE [LARGE SCALE GENOMIC DNA]</scope>
    <source>
        <strain evidence="12">CCUG 63563</strain>
    </source>
</reference>
<accession>A0ABW3GZL9</accession>
<keyword evidence="6 7" id="KW-0975">Bacterial flagellum</keyword>
<comment type="caution">
    <text evidence="11">The sequence shown here is derived from an EMBL/GenBank/DDBJ whole genome shotgun (WGS) entry which is preliminary data.</text>
</comment>
<keyword evidence="11" id="KW-0969">Cilium</keyword>
<dbReference type="Pfam" id="PF06429">
    <property type="entry name" value="Flg_bbr_C"/>
    <property type="match status" value="1"/>
</dbReference>
<dbReference type="PRINTS" id="PR01005">
    <property type="entry name" value="FLGHOOKAP1"/>
</dbReference>
<evidence type="ECO:0000256" key="6">
    <source>
        <dbReference type="ARBA" id="ARBA00023143"/>
    </source>
</evidence>
<name>A0ABW3GZL9_9BACL</name>
<dbReference type="Pfam" id="PF00460">
    <property type="entry name" value="Flg_bb_rod"/>
    <property type="match status" value="1"/>
</dbReference>
<dbReference type="PANTHER" id="PTHR30033">
    <property type="entry name" value="FLAGELLAR HOOK-ASSOCIATED PROTEIN 1"/>
    <property type="match status" value="1"/>
</dbReference>
<dbReference type="NCBIfam" id="TIGR02492">
    <property type="entry name" value="flgK_ends"/>
    <property type="match status" value="1"/>
</dbReference>
<evidence type="ECO:0000259" key="9">
    <source>
        <dbReference type="Pfam" id="PF06429"/>
    </source>
</evidence>
<evidence type="ECO:0000256" key="2">
    <source>
        <dbReference type="ARBA" id="ARBA00004613"/>
    </source>
</evidence>
<keyword evidence="12" id="KW-1185">Reference proteome</keyword>
<evidence type="ECO:0000313" key="12">
    <source>
        <dbReference type="Proteomes" id="UP001596976"/>
    </source>
</evidence>
<feature type="domain" description="Flagellar hook-associated protein FlgK helical" evidence="10">
    <location>
        <begin position="103"/>
        <end position="392"/>
    </location>
</feature>
<gene>
    <name evidence="7 11" type="primary">flgK</name>
    <name evidence="11" type="ORF">ACFQ0V_12935</name>
</gene>